<organism evidence="11 12">
    <name type="scientific">Arthrobacter caoxuetaonis</name>
    <dbReference type="NCBI Taxonomy" id="2886935"/>
    <lineage>
        <taxon>Bacteria</taxon>
        <taxon>Bacillati</taxon>
        <taxon>Actinomycetota</taxon>
        <taxon>Actinomycetes</taxon>
        <taxon>Micrococcales</taxon>
        <taxon>Micrococcaceae</taxon>
        <taxon>Arthrobacter</taxon>
    </lineage>
</organism>
<keyword evidence="4 11" id="KW-0808">Transferase</keyword>
<evidence type="ECO:0000259" key="10">
    <source>
        <dbReference type="Pfam" id="PF00535"/>
    </source>
</evidence>
<dbReference type="Proteomes" id="UP001139158">
    <property type="component" value="Unassembled WGS sequence"/>
</dbReference>
<comment type="function">
    <text evidence="6">Catalyzes the glycosylation of 4,4'-diaponeurosporenoate, i.e. the esterification of glucose at the C1'' position with the carboxyl group of 4,4'-diaponeurosporenic acid, to form glycosyl-4,4'-diaponeurosporenoate. This is a step in the biosynthesis of staphyloxanthin, an orange pigment present in most staphylococci strains.</text>
</comment>
<dbReference type="GO" id="GO:0005886">
    <property type="term" value="C:plasma membrane"/>
    <property type="evidence" value="ECO:0007669"/>
    <property type="project" value="UniProtKB-SubCell"/>
</dbReference>
<dbReference type="InterPro" id="IPR029044">
    <property type="entry name" value="Nucleotide-diphossugar_trans"/>
</dbReference>
<dbReference type="PANTHER" id="PTHR43646:SF2">
    <property type="entry name" value="GLYCOSYLTRANSFERASE 2-LIKE DOMAIN-CONTAINING PROTEIN"/>
    <property type="match status" value="1"/>
</dbReference>
<evidence type="ECO:0000256" key="4">
    <source>
        <dbReference type="ARBA" id="ARBA00022679"/>
    </source>
</evidence>
<keyword evidence="5" id="KW-0472">Membrane</keyword>
<dbReference type="InterPro" id="IPR001173">
    <property type="entry name" value="Glyco_trans_2-like"/>
</dbReference>
<dbReference type="RefSeq" id="WP_227896458.1">
    <property type="nucleotide sequence ID" value="NZ_CP099466.1"/>
</dbReference>
<evidence type="ECO:0000256" key="8">
    <source>
        <dbReference type="ARBA" id="ARBA00038120"/>
    </source>
</evidence>
<evidence type="ECO:0000256" key="6">
    <source>
        <dbReference type="ARBA" id="ARBA00037281"/>
    </source>
</evidence>
<accession>A0A9X1SCW7</accession>
<dbReference type="Pfam" id="PF00535">
    <property type="entry name" value="Glycos_transf_2"/>
    <property type="match status" value="1"/>
</dbReference>
<dbReference type="EMBL" id="JAJFZV010000013">
    <property type="protein sequence ID" value="MCC3298588.1"/>
    <property type="molecule type" value="Genomic_DNA"/>
</dbReference>
<name>A0A9X1SCW7_9MICC</name>
<dbReference type="Gene3D" id="3.90.550.10">
    <property type="entry name" value="Spore Coat Polysaccharide Biosynthesis Protein SpsA, Chain A"/>
    <property type="match status" value="1"/>
</dbReference>
<evidence type="ECO:0000256" key="5">
    <source>
        <dbReference type="ARBA" id="ARBA00023136"/>
    </source>
</evidence>
<reference evidence="11" key="1">
    <citation type="submission" date="2021-10" db="EMBL/GenBank/DDBJ databases">
        <title>Novel species in genus Arthrobacter.</title>
        <authorList>
            <person name="Liu Y."/>
        </authorList>
    </citation>
    <scope>NUCLEOTIDE SEQUENCE</scope>
    <source>
        <strain evidence="11">Zg-Y453</strain>
    </source>
</reference>
<sequence length="228" mass="23588">MTLRRTGVVIPARNEEELLPRTLASVAAACSPEAGVTGAVSVAVVVDSCTDGTADAAHRAAYELGLQLHLLETGTGNVGGARAAGVEALLDAGAQWIGNTDADTVVPRNWLHTQLQFAAAGYGLVLGTVVPDAADLTPRHLALWHARHELAEGHPHVHGANLGFSDRAYAAAGGFSPAAEHEDVDLANRMKAAGVPWVATDWNRAVTSGRSQGRAPGGFSGFLRQLPG</sequence>
<feature type="domain" description="Glycosyltransferase 2-like" evidence="10">
    <location>
        <begin position="8"/>
        <end position="144"/>
    </location>
</feature>
<evidence type="ECO:0000256" key="7">
    <source>
        <dbReference type="ARBA" id="ARBA00037904"/>
    </source>
</evidence>
<evidence type="ECO:0000256" key="9">
    <source>
        <dbReference type="ARBA" id="ARBA00040345"/>
    </source>
</evidence>
<evidence type="ECO:0000256" key="2">
    <source>
        <dbReference type="ARBA" id="ARBA00022475"/>
    </source>
</evidence>
<evidence type="ECO:0000256" key="1">
    <source>
        <dbReference type="ARBA" id="ARBA00004236"/>
    </source>
</evidence>
<comment type="similarity">
    <text evidence="8">Belongs to the glycosyltransferase 2 family. CrtQ subfamily.</text>
</comment>
<dbReference type="AlphaFoldDB" id="A0A9X1SCW7"/>
<comment type="subcellular location">
    <subcellularLocation>
        <location evidence="1">Cell membrane</location>
    </subcellularLocation>
</comment>
<comment type="pathway">
    <text evidence="7">Carotenoid biosynthesis; staphyloxanthin biosynthesis; staphyloxanthin from farnesyl diphosphate: step 4/5.</text>
</comment>
<evidence type="ECO:0000313" key="12">
    <source>
        <dbReference type="Proteomes" id="UP001139158"/>
    </source>
</evidence>
<evidence type="ECO:0000256" key="3">
    <source>
        <dbReference type="ARBA" id="ARBA00022676"/>
    </source>
</evidence>
<keyword evidence="3 11" id="KW-0328">Glycosyltransferase</keyword>
<dbReference type="PANTHER" id="PTHR43646">
    <property type="entry name" value="GLYCOSYLTRANSFERASE"/>
    <property type="match status" value="1"/>
</dbReference>
<dbReference type="SUPFAM" id="SSF53448">
    <property type="entry name" value="Nucleotide-diphospho-sugar transferases"/>
    <property type="match status" value="1"/>
</dbReference>
<keyword evidence="2" id="KW-1003">Cell membrane</keyword>
<protein>
    <recommendedName>
        <fullName evidence="9">4,4'-diaponeurosporenoate glycosyltransferase</fullName>
    </recommendedName>
</protein>
<evidence type="ECO:0000313" key="11">
    <source>
        <dbReference type="EMBL" id="MCC3298588.1"/>
    </source>
</evidence>
<dbReference type="GO" id="GO:0016757">
    <property type="term" value="F:glycosyltransferase activity"/>
    <property type="evidence" value="ECO:0007669"/>
    <property type="project" value="UniProtKB-KW"/>
</dbReference>
<gene>
    <name evidence="11" type="ORF">LJ757_12355</name>
</gene>
<keyword evidence="12" id="KW-1185">Reference proteome</keyword>
<proteinExistence type="inferred from homology"/>
<comment type="caution">
    <text evidence="11">The sequence shown here is derived from an EMBL/GenBank/DDBJ whole genome shotgun (WGS) entry which is preliminary data.</text>
</comment>